<organism evidence="1 2">
    <name type="scientific">Salix dunnii</name>
    <dbReference type="NCBI Taxonomy" id="1413687"/>
    <lineage>
        <taxon>Eukaryota</taxon>
        <taxon>Viridiplantae</taxon>
        <taxon>Streptophyta</taxon>
        <taxon>Embryophyta</taxon>
        <taxon>Tracheophyta</taxon>
        <taxon>Spermatophyta</taxon>
        <taxon>Magnoliopsida</taxon>
        <taxon>eudicotyledons</taxon>
        <taxon>Gunneridae</taxon>
        <taxon>Pentapetalae</taxon>
        <taxon>rosids</taxon>
        <taxon>fabids</taxon>
        <taxon>Malpighiales</taxon>
        <taxon>Salicaceae</taxon>
        <taxon>Saliceae</taxon>
        <taxon>Salix</taxon>
    </lineage>
</organism>
<dbReference type="EMBL" id="JADGMS010000018">
    <property type="protein sequence ID" value="KAF9662593.1"/>
    <property type="molecule type" value="Genomic_DNA"/>
</dbReference>
<protein>
    <recommendedName>
        <fullName evidence="3">Reverse transcriptase Ty1/copia-type domain-containing protein</fullName>
    </recommendedName>
</protein>
<reference evidence="1 2" key="1">
    <citation type="submission" date="2020-10" db="EMBL/GenBank/DDBJ databases">
        <title>Plant Genome Project.</title>
        <authorList>
            <person name="Zhang R.-G."/>
        </authorList>
    </citation>
    <scope>NUCLEOTIDE SEQUENCE [LARGE SCALE GENOMIC DNA]</scope>
    <source>
        <strain evidence="1">FAFU-HL-1</strain>
        <tissue evidence="1">Leaf</tissue>
    </source>
</reference>
<dbReference type="OrthoDB" id="851380at2759"/>
<dbReference type="PANTHER" id="PTHR11439">
    <property type="entry name" value="GAG-POL-RELATED RETROTRANSPOSON"/>
    <property type="match status" value="1"/>
</dbReference>
<evidence type="ECO:0008006" key="3">
    <source>
        <dbReference type="Google" id="ProtNLM"/>
    </source>
</evidence>
<sequence>MSQVHLVPSASLSLAVGITLSPSPATTSSPEPPPLQVIPTKDGLLLTQHKYIRDLLAKSSMDGARDITTPLSTSAPLKLTDGSSVVDSTEYCRVIGALQYMSLTRPDISFVINKLSQFMISPTQNH</sequence>
<dbReference type="PANTHER" id="PTHR11439:SF463">
    <property type="entry name" value="REVERSE TRANSCRIPTASE TY1_COPIA-TYPE DOMAIN-CONTAINING PROTEIN"/>
    <property type="match status" value="1"/>
</dbReference>
<comment type="caution">
    <text evidence="1">The sequence shown here is derived from an EMBL/GenBank/DDBJ whole genome shotgun (WGS) entry which is preliminary data.</text>
</comment>
<dbReference type="Proteomes" id="UP000657918">
    <property type="component" value="Unassembled WGS sequence"/>
</dbReference>
<evidence type="ECO:0000313" key="2">
    <source>
        <dbReference type="Proteomes" id="UP000657918"/>
    </source>
</evidence>
<dbReference type="AlphaFoldDB" id="A0A835J337"/>
<name>A0A835J337_9ROSI</name>
<proteinExistence type="predicted"/>
<evidence type="ECO:0000313" key="1">
    <source>
        <dbReference type="EMBL" id="KAF9662593.1"/>
    </source>
</evidence>
<accession>A0A835J337</accession>
<gene>
    <name evidence="1" type="ORF">SADUNF_Sadunf18G0070500</name>
</gene>
<keyword evidence="2" id="KW-1185">Reference proteome</keyword>